<dbReference type="SUPFAM" id="SSF48613">
    <property type="entry name" value="Heme oxygenase-like"/>
    <property type="match status" value="1"/>
</dbReference>
<gene>
    <name evidence="2" type="ORF">METZ01_LOCUS482528</name>
</gene>
<reference evidence="2" key="1">
    <citation type="submission" date="2018-05" db="EMBL/GenBank/DDBJ databases">
        <authorList>
            <person name="Lanie J.A."/>
            <person name="Ng W.-L."/>
            <person name="Kazmierczak K.M."/>
            <person name="Andrzejewski T.M."/>
            <person name="Davidsen T.M."/>
            <person name="Wayne K.J."/>
            <person name="Tettelin H."/>
            <person name="Glass J.I."/>
            <person name="Rusch D."/>
            <person name="Podicherti R."/>
            <person name="Tsui H.-C.T."/>
            <person name="Winkler M.E."/>
        </authorList>
    </citation>
    <scope>NUCLEOTIDE SEQUENCE</scope>
</reference>
<evidence type="ECO:0000259" key="1">
    <source>
        <dbReference type="PROSITE" id="PS51819"/>
    </source>
</evidence>
<name>A0A383CC12_9ZZZZ</name>
<accession>A0A383CC12</accession>
<dbReference type="InterPro" id="IPR029068">
    <property type="entry name" value="Glyas_Bleomycin-R_OHBP_Dase"/>
</dbReference>
<dbReference type="InterPro" id="IPR037523">
    <property type="entry name" value="VOC_core"/>
</dbReference>
<dbReference type="Gene3D" id="3.10.180.10">
    <property type="entry name" value="2,3-Dihydroxybiphenyl 1,2-Dioxygenase, domain 1"/>
    <property type="match status" value="1"/>
</dbReference>
<organism evidence="2">
    <name type="scientific">marine metagenome</name>
    <dbReference type="NCBI Taxonomy" id="408172"/>
    <lineage>
        <taxon>unclassified sequences</taxon>
        <taxon>metagenomes</taxon>
        <taxon>ecological metagenomes</taxon>
    </lineage>
</organism>
<evidence type="ECO:0000313" key="2">
    <source>
        <dbReference type="EMBL" id="SVE29674.1"/>
    </source>
</evidence>
<dbReference type="AlphaFoldDB" id="A0A383CC12"/>
<dbReference type="Gene3D" id="1.20.910.10">
    <property type="entry name" value="Heme oxygenase-like"/>
    <property type="match status" value="1"/>
</dbReference>
<dbReference type="CDD" id="cd06587">
    <property type="entry name" value="VOC"/>
    <property type="match status" value="1"/>
</dbReference>
<feature type="non-terminal residue" evidence="2">
    <location>
        <position position="1"/>
    </location>
</feature>
<protein>
    <recommendedName>
        <fullName evidence="1">VOC domain-containing protein</fullName>
    </recommendedName>
</protein>
<dbReference type="Pfam" id="PF00903">
    <property type="entry name" value="Glyoxalase"/>
    <property type="match status" value="1"/>
</dbReference>
<dbReference type="InterPro" id="IPR004360">
    <property type="entry name" value="Glyas_Fos-R_dOase_dom"/>
</dbReference>
<sequence length="241" mass="27014">RLRHFAIVVKDLDESAAFYQKVFGLECVGEEHLEFGSGVYLSDGEVNLALLKYRSDAAAGVADSANFVGAHHFGFQVDDLDEVRNLIEANGGTFHFDLGDDETKVNFERKFKDPDGIIFDISQTGWLGTPGGVSDIIPPPRNKNSAYNSAMQEPKGGSPTMALTTQSVLERIDQIHKEKPMYGHPLWTGMVENTFNLDQVRYLCKQHGGIPLHNQKYHGRLYVICPDPEWRELIAEVVYEE</sequence>
<feature type="non-terminal residue" evidence="2">
    <location>
        <position position="241"/>
    </location>
</feature>
<dbReference type="SUPFAM" id="SSF54593">
    <property type="entry name" value="Glyoxalase/Bleomycin resistance protein/Dihydroxybiphenyl dioxygenase"/>
    <property type="match status" value="1"/>
</dbReference>
<dbReference type="EMBL" id="UINC01207549">
    <property type="protein sequence ID" value="SVE29674.1"/>
    <property type="molecule type" value="Genomic_DNA"/>
</dbReference>
<feature type="domain" description="VOC" evidence="1">
    <location>
        <begin position="1"/>
        <end position="124"/>
    </location>
</feature>
<proteinExistence type="predicted"/>
<dbReference type="InterPro" id="IPR016084">
    <property type="entry name" value="Haem_Oase-like_multi-hlx"/>
</dbReference>
<dbReference type="PROSITE" id="PS51819">
    <property type="entry name" value="VOC"/>
    <property type="match status" value="1"/>
</dbReference>